<feature type="binding site" evidence="9">
    <location>
        <position position="10"/>
    </location>
    <ligand>
        <name>S-adenosyl-L-methionine</name>
        <dbReference type="ChEBI" id="CHEBI:59789"/>
    </ligand>
</feature>
<dbReference type="GO" id="GO:0010038">
    <property type="term" value="P:response to metal ion"/>
    <property type="evidence" value="ECO:0007669"/>
    <property type="project" value="InterPro"/>
</dbReference>
<dbReference type="InterPro" id="IPR008854">
    <property type="entry name" value="TPMT"/>
</dbReference>
<accession>A0A2H5FMS0</accession>
<proteinExistence type="inferred from homology"/>
<dbReference type="Pfam" id="PF05724">
    <property type="entry name" value="TPMT"/>
    <property type="match status" value="1"/>
</dbReference>
<dbReference type="AlphaFoldDB" id="A0A2H5FMS0"/>
<feature type="binding site" evidence="9">
    <location>
        <position position="45"/>
    </location>
    <ligand>
        <name>S-adenosyl-L-methionine</name>
        <dbReference type="ChEBI" id="CHEBI:59789"/>
    </ligand>
</feature>
<dbReference type="Proteomes" id="UP000234343">
    <property type="component" value="Chromosome"/>
</dbReference>
<protein>
    <recommendedName>
        <fullName evidence="4 9">Thiopurine S-methyltransferase</fullName>
        <ecNumber evidence="4 9">2.1.1.67</ecNumber>
    </recommendedName>
    <alternativeName>
        <fullName evidence="9">Thiopurine methyltransferase</fullName>
    </alternativeName>
</protein>
<evidence type="ECO:0000256" key="3">
    <source>
        <dbReference type="ARBA" id="ARBA00008145"/>
    </source>
</evidence>
<dbReference type="Gene3D" id="3.40.50.150">
    <property type="entry name" value="Vaccinia Virus protein VP39"/>
    <property type="match status" value="1"/>
</dbReference>
<evidence type="ECO:0000256" key="6">
    <source>
        <dbReference type="ARBA" id="ARBA00022603"/>
    </source>
</evidence>
<dbReference type="PANTHER" id="PTHR10259">
    <property type="entry name" value="THIOPURINE S-METHYLTRANSFERASE"/>
    <property type="match status" value="1"/>
</dbReference>
<dbReference type="PANTHER" id="PTHR10259:SF11">
    <property type="entry name" value="THIOPURINE S-METHYLTRANSFERASE"/>
    <property type="match status" value="1"/>
</dbReference>
<dbReference type="KEGG" id="lsh:CAB17_12615"/>
<dbReference type="HAMAP" id="MF_00812">
    <property type="entry name" value="Thiopur_methtran"/>
    <property type="match status" value="1"/>
</dbReference>
<dbReference type="GO" id="GO:0032259">
    <property type="term" value="P:methylation"/>
    <property type="evidence" value="ECO:0007669"/>
    <property type="project" value="UniProtKB-KW"/>
</dbReference>
<evidence type="ECO:0000256" key="1">
    <source>
        <dbReference type="ARBA" id="ARBA00000903"/>
    </source>
</evidence>
<dbReference type="NCBIfam" id="NF009732">
    <property type="entry name" value="PRK13255.1"/>
    <property type="match status" value="1"/>
</dbReference>
<keyword evidence="5 9" id="KW-0963">Cytoplasm</keyword>
<reference evidence="10 11" key="1">
    <citation type="submission" date="2017-12" db="EMBL/GenBank/DDBJ databases">
        <title>Legionella sainthelensi LA01-117, whole genome sequence of a clinical isolate from New Zealand.</title>
        <authorList>
            <person name="Cree S.L."/>
            <person name="Slow S."/>
            <person name="Kennedy M.A."/>
            <person name="Murdoch D.R."/>
            <person name="Biggs P.J."/>
            <person name="Anderson T."/>
        </authorList>
    </citation>
    <scope>NUCLEOTIDE SEQUENCE [LARGE SCALE GENOMIC DNA]</scope>
    <source>
        <strain evidence="10 11">LA01-117</strain>
    </source>
</reference>
<evidence type="ECO:0000256" key="5">
    <source>
        <dbReference type="ARBA" id="ARBA00022490"/>
    </source>
</evidence>
<dbReference type="NCBIfam" id="TIGR03840">
    <property type="entry name" value="TMPT_Se_Te"/>
    <property type="match status" value="1"/>
</dbReference>
<keyword evidence="8 9" id="KW-0949">S-adenosyl-L-methionine</keyword>
<dbReference type="EMBL" id="CP025491">
    <property type="protein sequence ID" value="AUH72790.1"/>
    <property type="molecule type" value="Genomic_DNA"/>
</dbReference>
<dbReference type="InterPro" id="IPR029063">
    <property type="entry name" value="SAM-dependent_MTases_sf"/>
</dbReference>
<evidence type="ECO:0000256" key="9">
    <source>
        <dbReference type="HAMAP-Rule" id="MF_00812"/>
    </source>
</evidence>
<dbReference type="GO" id="GO:0005737">
    <property type="term" value="C:cytoplasm"/>
    <property type="evidence" value="ECO:0007669"/>
    <property type="project" value="UniProtKB-SubCell"/>
</dbReference>
<evidence type="ECO:0000256" key="8">
    <source>
        <dbReference type="ARBA" id="ARBA00022691"/>
    </source>
</evidence>
<dbReference type="GO" id="GO:0008119">
    <property type="term" value="F:thiopurine S-methyltransferase activity"/>
    <property type="evidence" value="ECO:0007669"/>
    <property type="project" value="UniProtKB-UniRule"/>
</dbReference>
<dbReference type="RefSeq" id="WP_101900394.1">
    <property type="nucleotide sequence ID" value="NZ_CP025491.2"/>
</dbReference>
<sequence length="221" mass="25907">MDKEYWYQKWQSNDIGFNQAQPNKHMQRYFSSLKISPGSRVFVSLCGQSIDMIWLIDQGYEVVGVEISEIACRNFFNENKIPVTITRMKDFIVYRSQKIIIFCGDFFKINQKILDKIDVVYDRAALIAMPFGARKSYSEHLMELMESVKLMFLITIKYKQKEMQGPPFSVGEEEVSRLYSARFDIEQLYSKKFPVPLHLSSKGLHQCLEQVYVLTPTSLHR</sequence>
<comment type="subcellular location">
    <subcellularLocation>
        <location evidence="2 9">Cytoplasm</location>
    </subcellularLocation>
</comment>
<evidence type="ECO:0000256" key="4">
    <source>
        <dbReference type="ARBA" id="ARBA00011905"/>
    </source>
</evidence>
<dbReference type="EC" id="2.1.1.67" evidence="4 9"/>
<evidence type="ECO:0000256" key="2">
    <source>
        <dbReference type="ARBA" id="ARBA00004496"/>
    </source>
</evidence>
<evidence type="ECO:0000313" key="11">
    <source>
        <dbReference type="Proteomes" id="UP000234343"/>
    </source>
</evidence>
<dbReference type="PIRSF" id="PIRSF023956">
    <property type="entry name" value="Thiopurine_S-methyltransferase"/>
    <property type="match status" value="1"/>
</dbReference>
<feature type="binding site" evidence="9">
    <location>
        <position position="123"/>
    </location>
    <ligand>
        <name>S-adenosyl-L-methionine</name>
        <dbReference type="ChEBI" id="CHEBI:59789"/>
    </ligand>
</feature>
<keyword evidence="6 9" id="KW-0489">Methyltransferase</keyword>
<keyword evidence="7 9" id="KW-0808">Transferase</keyword>
<dbReference type="PROSITE" id="PS51585">
    <property type="entry name" value="SAM_MT_TPMT"/>
    <property type="match status" value="1"/>
</dbReference>
<dbReference type="SUPFAM" id="SSF53335">
    <property type="entry name" value="S-adenosyl-L-methionine-dependent methyltransferases"/>
    <property type="match status" value="1"/>
</dbReference>
<evidence type="ECO:0000256" key="7">
    <source>
        <dbReference type="ARBA" id="ARBA00022679"/>
    </source>
</evidence>
<keyword evidence="11" id="KW-1185">Reference proteome</keyword>
<comment type="similarity">
    <text evidence="3 9">Belongs to the class I-like SAM-binding methyltransferase superfamily. TPMT family.</text>
</comment>
<dbReference type="InterPro" id="IPR022474">
    <property type="entry name" value="Thiopur_S-MeTfrase_Se/Te_detox"/>
</dbReference>
<gene>
    <name evidence="10" type="primary">tmpT</name>
    <name evidence="9" type="synonym">tpm</name>
    <name evidence="10" type="ORF">CAB17_12615</name>
</gene>
<organism evidence="10 11">
    <name type="scientific">Legionella sainthelensi</name>
    <dbReference type="NCBI Taxonomy" id="28087"/>
    <lineage>
        <taxon>Bacteria</taxon>
        <taxon>Pseudomonadati</taxon>
        <taxon>Pseudomonadota</taxon>
        <taxon>Gammaproteobacteria</taxon>
        <taxon>Legionellales</taxon>
        <taxon>Legionellaceae</taxon>
        <taxon>Legionella</taxon>
    </lineage>
</organism>
<dbReference type="InterPro" id="IPR025835">
    <property type="entry name" value="Thiopurine_S-MeTrfase"/>
</dbReference>
<dbReference type="FunFam" id="3.40.50.150:FF:000101">
    <property type="entry name" value="Thiopurine S-methyltransferase"/>
    <property type="match status" value="1"/>
</dbReference>
<evidence type="ECO:0000313" key="10">
    <source>
        <dbReference type="EMBL" id="AUH72790.1"/>
    </source>
</evidence>
<name>A0A2H5FMS0_9GAMM</name>
<comment type="catalytic activity">
    <reaction evidence="1 9">
        <text>S-adenosyl-L-methionine + a thiopurine = S-adenosyl-L-homocysteine + a thiopurine S-methylether.</text>
        <dbReference type="EC" id="2.1.1.67"/>
    </reaction>
</comment>
<feature type="binding site" evidence="9">
    <location>
        <position position="66"/>
    </location>
    <ligand>
        <name>S-adenosyl-L-methionine</name>
        <dbReference type="ChEBI" id="CHEBI:59789"/>
    </ligand>
</feature>